<reference evidence="2" key="1">
    <citation type="submission" date="2022-10" db="EMBL/GenBank/DDBJ databases">
        <authorList>
            <person name="Yu W.X."/>
        </authorList>
    </citation>
    <scope>NUCLEOTIDE SEQUENCE</scope>
    <source>
        <strain evidence="2">D04</strain>
    </source>
</reference>
<comment type="similarity">
    <text evidence="1">Belongs to the transferase hexapeptide repeat family.</text>
</comment>
<dbReference type="PANTHER" id="PTHR43300:SF11">
    <property type="entry name" value="ACETYLTRANSFERASE RV3034C-RELATED"/>
    <property type="match status" value="1"/>
</dbReference>
<dbReference type="GO" id="GO:0016746">
    <property type="term" value="F:acyltransferase activity"/>
    <property type="evidence" value="ECO:0007669"/>
    <property type="project" value="UniProtKB-KW"/>
</dbReference>
<dbReference type="InterPro" id="IPR001451">
    <property type="entry name" value="Hexapep"/>
</dbReference>
<dbReference type="Gene3D" id="2.160.10.10">
    <property type="entry name" value="Hexapeptide repeat proteins"/>
    <property type="match status" value="1"/>
</dbReference>
<name>A0AAE3MAN7_9BACT</name>
<comment type="caution">
    <text evidence="2">The sequence shown here is derived from an EMBL/GenBank/DDBJ whole genome shotgun (WGS) entry which is preliminary data.</text>
</comment>
<dbReference type="RefSeq" id="WP_301197377.1">
    <property type="nucleotide sequence ID" value="NZ_JAPDPI010000001.1"/>
</dbReference>
<dbReference type="PANTHER" id="PTHR43300">
    <property type="entry name" value="ACETYLTRANSFERASE"/>
    <property type="match status" value="1"/>
</dbReference>
<keyword evidence="2" id="KW-0012">Acyltransferase</keyword>
<evidence type="ECO:0000313" key="2">
    <source>
        <dbReference type="EMBL" id="MCW3804154.1"/>
    </source>
</evidence>
<dbReference type="CDD" id="cd04647">
    <property type="entry name" value="LbH_MAT_like"/>
    <property type="match status" value="1"/>
</dbReference>
<evidence type="ECO:0000313" key="3">
    <source>
        <dbReference type="Proteomes" id="UP001207408"/>
    </source>
</evidence>
<protein>
    <submittedName>
        <fullName evidence="2">Acyltransferase</fullName>
    </submittedName>
</protein>
<organism evidence="2 3">
    <name type="scientific">Plebeiibacterium marinum</name>
    <dbReference type="NCBI Taxonomy" id="2992111"/>
    <lineage>
        <taxon>Bacteria</taxon>
        <taxon>Pseudomonadati</taxon>
        <taxon>Bacteroidota</taxon>
        <taxon>Bacteroidia</taxon>
        <taxon>Marinilabiliales</taxon>
        <taxon>Marinilabiliaceae</taxon>
        <taxon>Plebeiibacterium</taxon>
    </lineage>
</organism>
<sequence length="168" mass="18032">MIISNISLGERVDVDPSSNINYAKIGNGVKIAKRCSVFGGPDCQLEIGDESYFGINTVVIGYWEKIIIGGNVSIAQNVNIMSASGPNASAKMQRVFPIMKGKVEIGNHCWIGANSIIMPDVVLGEYCVVAANSFVNSSFPPYSVIGGNPAKLIRIFTNEEIAKLDEDC</sequence>
<proteinExistence type="inferred from homology"/>
<accession>A0AAE3MAN7</accession>
<dbReference type="Proteomes" id="UP001207408">
    <property type="component" value="Unassembled WGS sequence"/>
</dbReference>
<keyword evidence="2" id="KW-0808">Transferase</keyword>
<gene>
    <name evidence="2" type="ORF">OM074_00885</name>
</gene>
<dbReference type="SUPFAM" id="SSF51161">
    <property type="entry name" value="Trimeric LpxA-like enzymes"/>
    <property type="match status" value="1"/>
</dbReference>
<dbReference type="InterPro" id="IPR011004">
    <property type="entry name" value="Trimer_LpxA-like_sf"/>
</dbReference>
<dbReference type="InterPro" id="IPR050179">
    <property type="entry name" value="Trans_hexapeptide_repeat"/>
</dbReference>
<dbReference type="Pfam" id="PF00132">
    <property type="entry name" value="Hexapep"/>
    <property type="match status" value="1"/>
</dbReference>
<dbReference type="AlphaFoldDB" id="A0AAE3MAN7"/>
<dbReference type="EMBL" id="JAPDPI010000001">
    <property type="protein sequence ID" value="MCW3804154.1"/>
    <property type="molecule type" value="Genomic_DNA"/>
</dbReference>
<evidence type="ECO:0000256" key="1">
    <source>
        <dbReference type="ARBA" id="ARBA00007274"/>
    </source>
</evidence>
<keyword evidence="3" id="KW-1185">Reference proteome</keyword>